<protein>
    <submittedName>
        <fullName evidence="2">MarR family winged helix-turn-helix transcriptional regulator</fullName>
    </submittedName>
</protein>
<dbReference type="InterPro" id="IPR039422">
    <property type="entry name" value="MarR/SlyA-like"/>
</dbReference>
<dbReference type="Proteomes" id="UP001597229">
    <property type="component" value="Unassembled WGS sequence"/>
</dbReference>
<dbReference type="SMART" id="SM00347">
    <property type="entry name" value="HTH_MARR"/>
    <property type="match status" value="1"/>
</dbReference>
<accession>A0ABW3W4Y7</accession>
<keyword evidence="3" id="KW-1185">Reference proteome</keyword>
<dbReference type="InterPro" id="IPR036390">
    <property type="entry name" value="WH_DNA-bd_sf"/>
</dbReference>
<evidence type="ECO:0000313" key="2">
    <source>
        <dbReference type="EMBL" id="MFD1249253.1"/>
    </source>
</evidence>
<dbReference type="SUPFAM" id="SSF46785">
    <property type="entry name" value="Winged helix' DNA-binding domain"/>
    <property type="match status" value="1"/>
</dbReference>
<dbReference type="EMBL" id="JBHTLX010000020">
    <property type="protein sequence ID" value="MFD1249253.1"/>
    <property type="molecule type" value="Genomic_DNA"/>
</dbReference>
<name>A0ABW3W4Y7_9ACTN</name>
<dbReference type="Gene3D" id="1.10.10.10">
    <property type="entry name" value="Winged helix-like DNA-binding domain superfamily/Winged helix DNA-binding domain"/>
    <property type="match status" value="1"/>
</dbReference>
<dbReference type="PROSITE" id="PS50995">
    <property type="entry name" value="HTH_MARR_2"/>
    <property type="match status" value="1"/>
</dbReference>
<feature type="domain" description="HTH marR-type" evidence="1">
    <location>
        <begin position="16"/>
        <end position="147"/>
    </location>
</feature>
<organism evidence="2 3">
    <name type="scientific">Nocardioides ginsengisoli</name>
    <dbReference type="NCBI Taxonomy" id="363868"/>
    <lineage>
        <taxon>Bacteria</taxon>
        <taxon>Bacillati</taxon>
        <taxon>Actinomycetota</taxon>
        <taxon>Actinomycetes</taxon>
        <taxon>Propionibacteriales</taxon>
        <taxon>Nocardioidaceae</taxon>
        <taxon>Nocardioides</taxon>
    </lineage>
</organism>
<evidence type="ECO:0000259" key="1">
    <source>
        <dbReference type="PROSITE" id="PS50995"/>
    </source>
</evidence>
<comment type="caution">
    <text evidence="2">The sequence shown here is derived from an EMBL/GenBank/DDBJ whole genome shotgun (WGS) entry which is preliminary data.</text>
</comment>
<dbReference type="InterPro" id="IPR036388">
    <property type="entry name" value="WH-like_DNA-bd_sf"/>
</dbReference>
<sequence>MKSSTGAQASTRAAHESRLYHQLQLAAHLSRKYADREVLAATGLTVAQIAVLNAITASGDTTQRDVAAQLGVNESAVTAMIRRLVESGHVARADRDGRTRRLTLTGLGTTAVRASSRAFRPVNQTLAGDLAADEIGELARQLTAIVERLS</sequence>
<proteinExistence type="predicted"/>
<dbReference type="RefSeq" id="WP_367921741.1">
    <property type="nucleotide sequence ID" value="NZ_BAABAC010000049.1"/>
</dbReference>
<dbReference type="Pfam" id="PF12802">
    <property type="entry name" value="MarR_2"/>
    <property type="match status" value="1"/>
</dbReference>
<dbReference type="InterPro" id="IPR000835">
    <property type="entry name" value="HTH_MarR-typ"/>
</dbReference>
<gene>
    <name evidence="2" type="ORF">ACFQ3F_15755</name>
</gene>
<evidence type="ECO:0000313" key="3">
    <source>
        <dbReference type="Proteomes" id="UP001597229"/>
    </source>
</evidence>
<dbReference type="PANTHER" id="PTHR33164:SF43">
    <property type="entry name" value="HTH-TYPE TRANSCRIPTIONAL REPRESSOR YETL"/>
    <property type="match status" value="1"/>
</dbReference>
<dbReference type="PANTHER" id="PTHR33164">
    <property type="entry name" value="TRANSCRIPTIONAL REGULATOR, MARR FAMILY"/>
    <property type="match status" value="1"/>
</dbReference>
<reference evidence="3" key="1">
    <citation type="journal article" date="2019" name="Int. J. Syst. Evol. Microbiol.">
        <title>The Global Catalogue of Microorganisms (GCM) 10K type strain sequencing project: providing services to taxonomists for standard genome sequencing and annotation.</title>
        <authorList>
            <consortium name="The Broad Institute Genomics Platform"/>
            <consortium name="The Broad Institute Genome Sequencing Center for Infectious Disease"/>
            <person name="Wu L."/>
            <person name="Ma J."/>
        </authorList>
    </citation>
    <scope>NUCLEOTIDE SEQUENCE [LARGE SCALE GENOMIC DNA]</scope>
    <source>
        <strain evidence="3">CCUG 52478</strain>
    </source>
</reference>